<evidence type="ECO:0000256" key="1">
    <source>
        <dbReference type="ARBA" id="ARBA00022676"/>
    </source>
</evidence>
<protein>
    <submittedName>
        <fullName evidence="4">Glycosyltransferase Family 4</fullName>
    </submittedName>
</protein>
<sequence length="404" mass="43622">MPPRSTPWCGPGHAVAATVDSLPVAAPQILCISYSPITGDARVLRQVGVLARFGEVTTLGYGEKPEAATGHLRVEDGLNSLPRTPLGVAKLATRRLRSAELAAPGLQRGLELVGDRRFDLVIANDARALPLAHAVAHGAPVWADMHEWAAEEFSHVATWRLLVGPLMKHLCERYLPQSAAVTTVCEPLAQRYTEHYGVACEVVRNAGPWRDLQPTPVQDDCVRLVHSGAAIRGRNLEMLIEATLEVPHCTLDLYLVPAADGGRYLGELRALARGSDRIRINPPVAPAELPTTLNQYDVGAFCMPPININAEFALPNKFFDFVQARLCHAVGPAPEMARLVREYGLGVVSADFSKESFVAALRTLDADAVRAGKQASHEHSHELSSEHDVTVVEGIVTRLLGGTA</sequence>
<gene>
    <name evidence="4" type="ORF">SAMN05216199_3557</name>
</gene>
<keyword evidence="1" id="KW-0328">Glycosyltransferase</keyword>
<accession>A0A1H9XA33</accession>
<proteinExistence type="predicted"/>
<reference evidence="5" key="1">
    <citation type="submission" date="2016-10" db="EMBL/GenBank/DDBJ databases">
        <authorList>
            <person name="Varghese N."/>
            <person name="Submissions S."/>
        </authorList>
    </citation>
    <scope>NUCLEOTIDE SEQUENCE [LARGE SCALE GENOMIC DNA]</scope>
    <source>
        <strain evidence="5">CGMCC 1.6963</strain>
    </source>
</reference>
<dbReference type="AlphaFoldDB" id="A0A1H9XA33"/>
<organism evidence="4 5">
    <name type="scientific">Pedococcus cremeus</name>
    <dbReference type="NCBI Taxonomy" id="587636"/>
    <lineage>
        <taxon>Bacteria</taxon>
        <taxon>Bacillati</taxon>
        <taxon>Actinomycetota</taxon>
        <taxon>Actinomycetes</taxon>
        <taxon>Micrococcales</taxon>
        <taxon>Intrasporangiaceae</taxon>
        <taxon>Pedococcus</taxon>
    </lineage>
</organism>
<evidence type="ECO:0000313" key="4">
    <source>
        <dbReference type="EMBL" id="SES42995.1"/>
    </source>
</evidence>
<dbReference type="Proteomes" id="UP000199019">
    <property type="component" value="Unassembled WGS sequence"/>
</dbReference>
<dbReference type="Gene3D" id="3.40.50.2000">
    <property type="entry name" value="Glycogen Phosphorylase B"/>
    <property type="match status" value="2"/>
</dbReference>
<feature type="domain" description="Glycosyltransferase subfamily 4-like N-terminal" evidence="3">
    <location>
        <begin position="78"/>
        <end position="205"/>
    </location>
</feature>
<keyword evidence="5" id="KW-1185">Reference proteome</keyword>
<dbReference type="STRING" id="587636.SAMN05216199_3557"/>
<dbReference type="InterPro" id="IPR028098">
    <property type="entry name" value="Glyco_trans_4-like_N"/>
</dbReference>
<dbReference type="GO" id="GO:0016757">
    <property type="term" value="F:glycosyltransferase activity"/>
    <property type="evidence" value="ECO:0007669"/>
    <property type="project" value="UniProtKB-KW"/>
</dbReference>
<evidence type="ECO:0000313" key="5">
    <source>
        <dbReference type="Proteomes" id="UP000199019"/>
    </source>
</evidence>
<dbReference type="Pfam" id="PF13439">
    <property type="entry name" value="Glyco_transf_4"/>
    <property type="match status" value="1"/>
</dbReference>
<evidence type="ECO:0000256" key="2">
    <source>
        <dbReference type="ARBA" id="ARBA00022679"/>
    </source>
</evidence>
<name>A0A1H9XA33_9MICO</name>
<keyword evidence="2 4" id="KW-0808">Transferase</keyword>
<dbReference type="OrthoDB" id="9813214at2"/>
<evidence type="ECO:0000259" key="3">
    <source>
        <dbReference type="Pfam" id="PF13439"/>
    </source>
</evidence>
<dbReference type="EMBL" id="FOHB01000007">
    <property type="protein sequence ID" value="SES42995.1"/>
    <property type="molecule type" value="Genomic_DNA"/>
</dbReference>
<dbReference type="SUPFAM" id="SSF53756">
    <property type="entry name" value="UDP-Glycosyltransferase/glycogen phosphorylase"/>
    <property type="match status" value="1"/>
</dbReference>